<sequence length="135" mass="15036">MQVSVTFKNIDPSDALKAYAAKKLERIDKLLDAPSEANVVFSVEKIRHITEINVSSGRTTVHATETSEGMYAAIDLAVDKIKQQLSKNKKKIQDRKSGNPGIRPTLAEEINEAPVDVDEFDDFSEFDADDDRRLA</sequence>
<dbReference type="InterPro" id="IPR050574">
    <property type="entry name" value="HPF/YfiA_ribosome-assoc"/>
</dbReference>
<reference evidence="5 6" key="1">
    <citation type="submission" date="2016-10" db="EMBL/GenBank/DDBJ databases">
        <authorList>
            <person name="de Groot N.N."/>
        </authorList>
    </citation>
    <scope>NUCLEOTIDE SEQUENCE [LARGE SCALE GENOMIC DNA]</scope>
    <source>
        <strain evidence="5 6">AA1</strain>
    </source>
</reference>
<dbReference type="GO" id="GO:0043024">
    <property type="term" value="F:ribosomal small subunit binding"/>
    <property type="evidence" value="ECO:0007669"/>
    <property type="project" value="TreeGrafter"/>
</dbReference>
<dbReference type="GO" id="GO:0022627">
    <property type="term" value="C:cytosolic small ribosomal subunit"/>
    <property type="evidence" value="ECO:0007669"/>
    <property type="project" value="TreeGrafter"/>
</dbReference>
<dbReference type="Gene3D" id="3.30.160.100">
    <property type="entry name" value="Ribosome hibernation promotion factor-like"/>
    <property type="match status" value="1"/>
</dbReference>
<dbReference type="CDD" id="cd00552">
    <property type="entry name" value="RaiA"/>
    <property type="match status" value="1"/>
</dbReference>
<dbReference type="PANTHER" id="PTHR33231">
    <property type="entry name" value="30S RIBOSOMAL PROTEIN"/>
    <property type="match status" value="1"/>
</dbReference>
<dbReference type="InterPro" id="IPR003489">
    <property type="entry name" value="RHF/RaiA"/>
</dbReference>
<evidence type="ECO:0000256" key="4">
    <source>
        <dbReference type="SAM" id="MobiDB-lite"/>
    </source>
</evidence>
<dbReference type="Pfam" id="PF02482">
    <property type="entry name" value="Ribosomal_S30AE"/>
    <property type="match status" value="1"/>
</dbReference>
<evidence type="ECO:0000256" key="2">
    <source>
        <dbReference type="ARBA" id="ARBA00038695"/>
    </source>
</evidence>
<dbReference type="AlphaFoldDB" id="A0A1G5JE54"/>
<dbReference type="InterPro" id="IPR036567">
    <property type="entry name" value="RHF-like"/>
</dbReference>
<feature type="compositionally biased region" description="Acidic residues" evidence="4">
    <location>
        <begin position="109"/>
        <end position="129"/>
    </location>
</feature>
<dbReference type="RefSeq" id="WP_092215288.1">
    <property type="nucleotide sequence ID" value="NZ_FMUX01000028.1"/>
</dbReference>
<feature type="region of interest" description="Disordered" evidence="4">
    <location>
        <begin position="87"/>
        <end position="135"/>
    </location>
</feature>
<evidence type="ECO:0000313" key="5">
    <source>
        <dbReference type="EMBL" id="SCY86089.1"/>
    </source>
</evidence>
<proteinExistence type="predicted"/>
<evidence type="ECO:0000313" key="6">
    <source>
        <dbReference type="Proteomes" id="UP000198870"/>
    </source>
</evidence>
<evidence type="ECO:0000256" key="1">
    <source>
        <dbReference type="ARBA" id="ARBA00022845"/>
    </source>
</evidence>
<accession>A0A1G5JE54</accession>
<keyword evidence="1" id="KW-0810">Translation regulation</keyword>
<dbReference type="OrthoDB" id="9794975at2"/>
<keyword evidence="6" id="KW-1185">Reference proteome</keyword>
<dbReference type="PANTHER" id="PTHR33231:SF1">
    <property type="entry name" value="30S RIBOSOMAL PROTEIN"/>
    <property type="match status" value="1"/>
</dbReference>
<dbReference type="STRING" id="419481.SAMN05216233_12844"/>
<comment type="subunit">
    <text evidence="2">Associates exclusively with 100S ribosomes, which are dimers of 70S ribosomes.</text>
</comment>
<name>A0A1G5JE54_9BACT</name>
<protein>
    <recommendedName>
        <fullName evidence="3">Ribosome hibernation promoting factor</fullName>
    </recommendedName>
</protein>
<dbReference type="SUPFAM" id="SSF69754">
    <property type="entry name" value="Ribosome binding protein Y (YfiA homologue)"/>
    <property type="match status" value="1"/>
</dbReference>
<gene>
    <name evidence="5" type="ORF">SAMN05216233_12844</name>
</gene>
<evidence type="ECO:0000256" key="3">
    <source>
        <dbReference type="ARBA" id="ARBA00041148"/>
    </source>
</evidence>
<dbReference type="NCBIfam" id="TIGR00741">
    <property type="entry name" value="yfiA"/>
    <property type="match status" value="1"/>
</dbReference>
<dbReference type="GO" id="GO:0045900">
    <property type="term" value="P:negative regulation of translational elongation"/>
    <property type="evidence" value="ECO:0007669"/>
    <property type="project" value="TreeGrafter"/>
</dbReference>
<dbReference type="Proteomes" id="UP000198870">
    <property type="component" value="Unassembled WGS sequence"/>
</dbReference>
<organism evidence="5 6">
    <name type="scientific">Desulfoluna spongiiphila</name>
    <dbReference type="NCBI Taxonomy" id="419481"/>
    <lineage>
        <taxon>Bacteria</taxon>
        <taxon>Pseudomonadati</taxon>
        <taxon>Thermodesulfobacteriota</taxon>
        <taxon>Desulfobacteria</taxon>
        <taxon>Desulfobacterales</taxon>
        <taxon>Desulfolunaceae</taxon>
        <taxon>Desulfoluna</taxon>
    </lineage>
</organism>
<dbReference type="EMBL" id="FMUX01000028">
    <property type="protein sequence ID" value="SCY86089.1"/>
    <property type="molecule type" value="Genomic_DNA"/>
</dbReference>